<feature type="domain" description="DOD-type homing endonuclease" evidence="1">
    <location>
        <begin position="189"/>
        <end position="271"/>
    </location>
</feature>
<dbReference type="Gene3D" id="3.10.28.10">
    <property type="entry name" value="Homing endonucleases"/>
    <property type="match status" value="1"/>
</dbReference>
<accession>Q6L6Z9</accession>
<dbReference type="InterPro" id="IPR027434">
    <property type="entry name" value="Homing_endonucl"/>
</dbReference>
<reference evidence="2" key="1">
    <citation type="submission" date="2004-05" db="EMBL/GenBank/DDBJ databases">
        <title>23S rRNA genes of Hyperthermophilic archaeron Thermoproteales.</title>
        <authorList>
            <person name="Nakayama H."/>
            <person name="Katayama M."/>
            <person name="Morinaga Y."/>
            <person name="Nomura N."/>
        </authorList>
    </citation>
    <scope>NUCLEOTIDE SEQUENCE</scope>
    <source>
        <strain evidence="2">M1T</strain>
    </source>
</reference>
<protein>
    <submittedName>
        <fullName evidence="2">rRNA intron-encoded endonuclease</fullName>
    </submittedName>
</protein>
<dbReference type="CDD" id="cd00093">
    <property type="entry name" value="HTH_XRE"/>
    <property type="match status" value="1"/>
</dbReference>
<dbReference type="Pfam" id="PF14528">
    <property type="entry name" value="LAGLIDADG_3"/>
    <property type="match status" value="1"/>
</dbReference>
<dbReference type="PROSITE" id="PS50819">
    <property type="entry name" value="INTEIN_ENDONUCLEASE"/>
    <property type="match status" value="1"/>
</dbReference>
<organism evidence="2">
    <name type="scientific">Pyrobaculum sp. M1T</name>
    <dbReference type="NCBI Taxonomy" id="278051"/>
    <lineage>
        <taxon>Archaea</taxon>
        <taxon>Thermoproteota</taxon>
        <taxon>Thermoprotei</taxon>
        <taxon>Thermoproteales</taxon>
        <taxon>Thermoproteaceae</taxon>
        <taxon>Pyrobaculum</taxon>
    </lineage>
</organism>
<dbReference type="GO" id="GO:0004519">
    <property type="term" value="F:endonuclease activity"/>
    <property type="evidence" value="ECO:0007669"/>
    <property type="project" value="UniProtKB-KW"/>
</dbReference>
<dbReference type="InterPro" id="IPR001387">
    <property type="entry name" value="Cro/C1-type_HTH"/>
</dbReference>
<dbReference type="AlphaFoldDB" id="Q6L6Z9"/>
<sequence length="322" mass="35981">MEYPLLDLLELHVPGPEKSWVRAYGRKLNNLFEELLSVSGLSRGELAKLLGVSKTAVQSWTRDGEAIPLKALALLAGRKLEARRAVVESIETLRFGRTGKLVKAVNRLTPELAQIAGAHAADGSLTAVGGGGLLTAEWEIGDSYKENVDAVHEAIIKLFGPIADKPRRRGKMWRLRTRAQVLPRYLVKIFGFPIGEKEHTVSMPKVLKEPRLLLSPATPDVLKELQLAFAKELFAFDGYVTLSGGVVQIGLYSVSSKLLHDVREVLASFKIRARLYGERLIIARREDVLKMYNLGFFRGVKRQKLQTLLFSEHPREYYPAQS</sequence>
<evidence type="ECO:0000259" key="1">
    <source>
        <dbReference type="PROSITE" id="PS50819"/>
    </source>
</evidence>
<keyword evidence="2" id="KW-0378">Hydrolase</keyword>
<proteinExistence type="predicted"/>
<evidence type="ECO:0000313" key="2">
    <source>
        <dbReference type="EMBL" id="BAD18901.1"/>
    </source>
</evidence>
<keyword evidence="2" id="KW-0255">Endonuclease</keyword>
<dbReference type="InterPro" id="IPR004860">
    <property type="entry name" value="LAGLIDADG_dom"/>
</dbReference>
<dbReference type="InterPro" id="IPR004042">
    <property type="entry name" value="Intein_endonuc_central"/>
</dbReference>
<keyword evidence="2" id="KW-0540">Nuclease</keyword>
<dbReference type="SUPFAM" id="SSF55608">
    <property type="entry name" value="Homing endonucleases"/>
    <property type="match status" value="1"/>
</dbReference>
<name>Q6L6Z9_9CREN</name>
<dbReference type="EMBL" id="AB178788">
    <property type="protein sequence ID" value="BAD18901.1"/>
    <property type="molecule type" value="Genomic_DNA"/>
</dbReference>